<evidence type="ECO:0000313" key="3">
    <source>
        <dbReference type="Proteomes" id="UP001328107"/>
    </source>
</evidence>
<evidence type="ECO:0000313" key="2">
    <source>
        <dbReference type="EMBL" id="GMR39824.1"/>
    </source>
</evidence>
<name>A0AAN4ZI49_9BILA</name>
<dbReference type="Proteomes" id="UP001328107">
    <property type="component" value="Unassembled WGS sequence"/>
</dbReference>
<sequence>QVSYGLHALLRRNAANVHKKEQWSVIFALLQAAGAALTSDYVEEAREAREQMGGGERNAYSDTESGWSARMAGSDRGYTSDDPSARQFRSGSSLASSTANSPLPCPRLPARSGSISATRMQREQPQRRCAPWADRHPRMRATRRSCCGRHSAATNQPPISRLRRCSNSCSGTRRISRRRTWTAQWSAC</sequence>
<organism evidence="2 3">
    <name type="scientific">Pristionchus mayeri</name>
    <dbReference type="NCBI Taxonomy" id="1317129"/>
    <lineage>
        <taxon>Eukaryota</taxon>
        <taxon>Metazoa</taxon>
        <taxon>Ecdysozoa</taxon>
        <taxon>Nematoda</taxon>
        <taxon>Chromadorea</taxon>
        <taxon>Rhabditida</taxon>
        <taxon>Rhabditina</taxon>
        <taxon>Diplogasteromorpha</taxon>
        <taxon>Diplogasteroidea</taxon>
        <taxon>Neodiplogasteridae</taxon>
        <taxon>Pristionchus</taxon>
    </lineage>
</organism>
<proteinExistence type="predicted"/>
<reference evidence="3" key="1">
    <citation type="submission" date="2022-10" db="EMBL/GenBank/DDBJ databases">
        <title>Genome assembly of Pristionchus species.</title>
        <authorList>
            <person name="Yoshida K."/>
            <person name="Sommer R.J."/>
        </authorList>
    </citation>
    <scope>NUCLEOTIDE SEQUENCE [LARGE SCALE GENOMIC DNA]</scope>
    <source>
        <strain evidence="3">RS5460</strain>
    </source>
</reference>
<dbReference type="EMBL" id="BTRK01000003">
    <property type="protein sequence ID" value="GMR39824.1"/>
    <property type="molecule type" value="Genomic_DNA"/>
</dbReference>
<comment type="caution">
    <text evidence="2">The sequence shown here is derived from an EMBL/GenBank/DDBJ whole genome shotgun (WGS) entry which is preliminary data.</text>
</comment>
<dbReference type="AlphaFoldDB" id="A0AAN4ZI49"/>
<accession>A0AAN4ZI49</accession>
<protein>
    <submittedName>
        <fullName evidence="2">Uncharacterized protein</fullName>
    </submittedName>
</protein>
<feature type="region of interest" description="Disordered" evidence="1">
    <location>
        <begin position="47"/>
        <end position="131"/>
    </location>
</feature>
<feature type="non-terminal residue" evidence="2">
    <location>
        <position position="1"/>
    </location>
</feature>
<gene>
    <name evidence="2" type="ORF">PMAYCL1PPCAC_10019</name>
</gene>
<keyword evidence="3" id="KW-1185">Reference proteome</keyword>
<evidence type="ECO:0000256" key="1">
    <source>
        <dbReference type="SAM" id="MobiDB-lite"/>
    </source>
</evidence>
<feature type="compositionally biased region" description="Low complexity" evidence="1">
    <location>
        <begin position="90"/>
        <end position="102"/>
    </location>
</feature>